<dbReference type="GO" id="GO:0005788">
    <property type="term" value="C:endoplasmic reticulum lumen"/>
    <property type="evidence" value="ECO:0007669"/>
    <property type="project" value="TreeGrafter"/>
</dbReference>
<accession>A0A183DKT7</accession>
<gene>
    <name evidence="8" type="ORF">GPUH_LOCUS9329</name>
</gene>
<name>A0A183DKT7_9BILA</name>
<dbReference type="Gene3D" id="1.10.287.110">
    <property type="entry name" value="DnaJ domain"/>
    <property type="match status" value="1"/>
</dbReference>
<dbReference type="WBParaSite" id="GPUH_0000933901-mRNA-1">
    <property type="protein sequence ID" value="GPUH_0000933901-mRNA-1"/>
    <property type="gene ID" value="GPUH_0000933901"/>
</dbReference>
<dbReference type="GO" id="GO:0036498">
    <property type="term" value="P:IRE1-mediated unfolded protein response"/>
    <property type="evidence" value="ECO:0007669"/>
    <property type="project" value="TreeGrafter"/>
</dbReference>
<evidence type="ECO:0000313" key="9">
    <source>
        <dbReference type="Proteomes" id="UP000271098"/>
    </source>
</evidence>
<dbReference type="InterPro" id="IPR052460">
    <property type="entry name" value="ER_disulfide_reductase"/>
</dbReference>
<organism evidence="10">
    <name type="scientific">Gongylonema pulchrum</name>
    <dbReference type="NCBI Taxonomy" id="637853"/>
    <lineage>
        <taxon>Eukaryota</taxon>
        <taxon>Metazoa</taxon>
        <taxon>Ecdysozoa</taxon>
        <taxon>Nematoda</taxon>
        <taxon>Chromadorea</taxon>
        <taxon>Rhabditida</taxon>
        <taxon>Spirurina</taxon>
        <taxon>Spiruromorpha</taxon>
        <taxon>Spiruroidea</taxon>
        <taxon>Gongylonematidae</taxon>
        <taxon>Gongylonema</taxon>
    </lineage>
</organism>
<dbReference type="PROSITE" id="PS50076">
    <property type="entry name" value="DNAJ_2"/>
    <property type="match status" value="1"/>
</dbReference>
<evidence type="ECO:0000256" key="5">
    <source>
        <dbReference type="ARBA" id="ARBA00035043"/>
    </source>
</evidence>
<reference evidence="10" key="1">
    <citation type="submission" date="2016-06" db="UniProtKB">
        <authorList>
            <consortium name="WormBaseParasite"/>
        </authorList>
    </citation>
    <scope>IDENTIFICATION</scope>
</reference>
<keyword evidence="6" id="KW-0732">Signal</keyword>
<dbReference type="PANTHER" id="PTHR44340">
    <property type="entry name" value="DNAJ HOMOLOG SUBFAMILY C MEMBER 10"/>
    <property type="match status" value="1"/>
</dbReference>
<dbReference type="InterPro" id="IPR018253">
    <property type="entry name" value="DnaJ_domain_CS"/>
</dbReference>
<dbReference type="CDD" id="cd06257">
    <property type="entry name" value="DnaJ"/>
    <property type="match status" value="1"/>
</dbReference>
<dbReference type="Pfam" id="PF00226">
    <property type="entry name" value="DnaJ"/>
    <property type="match status" value="1"/>
</dbReference>
<dbReference type="PROSITE" id="PS00636">
    <property type="entry name" value="DNAJ_1"/>
    <property type="match status" value="1"/>
</dbReference>
<dbReference type="InterPro" id="IPR013766">
    <property type="entry name" value="Thioredoxin_domain"/>
</dbReference>
<keyword evidence="3" id="KW-0072">Autophagy</keyword>
<sequence>MLLSLFIVQLLIGFVECDDFYSLLGVARDADNRAIRRAFKKLALTKHPDKNPDDKNAHKEFVKLNRAYEVLMDEELRKKYDQFGEAGLSDDFHGGAQYQSWQFYRDNFGIYDEDKEIVTFSRSDFEKVVSESAETWFINFYSTFCSHCHQLAPVVSFPHTTTALYF</sequence>
<dbReference type="SUPFAM" id="SSF52833">
    <property type="entry name" value="Thioredoxin-like"/>
    <property type="match status" value="1"/>
</dbReference>
<feature type="domain" description="J" evidence="7">
    <location>
        <begin position="19"/>
        <end position="84"/>
    </location>
</feature>
<dbReference type="SUPFAM" id="SSF46565">
    <property type="entry name" value="Chaperone J-domain"/>
    <property type="match status" value="1"/>
</dbReference>
<dbReference type="EMBL" id="UYRT01030041">
    <property type="protein sequence ID" value="VDK70919.1"/>
    <property type="molecule type" value="Genomic_DNA"/>
</dbReference>
<comment type="subcellular location">
    <subcellularLocation>
        <location evidence="1">Endoplasmic reticulum membrane</location>
        <topology evidence="1">Single-pass type IV membrane protein</topology>
    </subcellularLocation>
</comment>
<proteinExistence type="predicted"/>
<dbReference type="GO" id="GO:0051787">
    <property type="term" value="F:misfolded protein binding"/>
    <property type="evidence" value="ECO:0007669"/>
    <property type="project" value="TreeGrafter"/>
</dbReference>
<dbReference type="FunFam" id="1.10.287.110:FF:000029">
    <property type="entry name" value="DnaJ homolog subfamily C member 10"/>
    <property type="match status" value="1"/>
</dbReference>
<comment type="function">
    <text evidence="4">Plays an important role in regulating the size of autophagosomes during the formation process.</text>
</comment>
<dbReference type="Pfam" id="PF00085">
    <property type="entry name" value="Thioredoxin"/>
    <property type="match status" value="1"/>
</dbReference>
<dbReference type="GO" id="GO:0016671">
    <property type="term" value="F:oxidoreductase activity, acting on a sulfur group of donors, disulfide as acceptor"/>
    <property type="evidence" value="ECO:0007669"/>
    <property type="project" value="TreeGrafter"/>
</dbReference>
<feature type="signal peptide" evidence="6">
    <location>
        <begin position="1"/>
        <end position="17"/>
    </location>
</feature>
<dbReference type="OrthoDB" id="5810603at2759"/>
<dbReference type="GO" id="GO:0006914">
    <property type="term" value="P:autophagy"/>
    <property type="evidence" value="ECO:0007669"/>
    <property type="project" value="UniProtKB-KW"/>
</dbReference>
<reference evidence="8 9" key="2">
    <citation type="submission" date="2018-11" db="EMBL/GenBank/DDBJ databases">
        <authorList>
            <consortium name="Pathogen Informatics"/>
        </authorList>
    </citation>
    <scope>NUCLEOTIDE SEQUENCE [LARGE SCALE GENOMIC DNA]</scope>
</reference>
<evidence type="ECO:0000256" key="6">
    <source>
        <dbReference type="SAM" id="SignalP"/>
    </source>
</evidence>
<evidence type="ECO:0000313" key="10">
    <source>
        <dbReference type="WBParaSite" id="GPUH_0000933901-mRNA-1"/>
    </source>
</evidence>
<protein>
    <recommendedName>
        <fullName evidence="2">DnaJ homolog subfamily C member 16</fullName>
    </recommendedName>
    <alternativeName>
        <fullName evidence="5">Endoplasmic reticulum DNA J domain-containing protein 8</fullName>
    </alternativeName>
</protein>
<dbReference type="Gene3D" id="3.40.30.10">
    <property type="entry name" value="Glutaredoxin"/>
    <property type="match status" value="1"/>
</dbReference>
<dbReference type="AlphaFoldDB" id="A0A183DKT7"/>
<evidence type="ECO:0000256" key="3">
    <source>
        <dbReference type="ARBA" id="ARBA00023006"/>
    </source>
</evidence>
<dbReference type="GO" id="GO:0005789">
    <property type="term" value="C:endoplasmic reticulum membrane"/>
    <property type="evidence" value="ECO:0007669"/>
    <property type="project" value="UniProtKB-SubCell"/>
</dbReference>
<keyword evidence="9" id="KW-1185">Reference proteome</keyword>
<dbReference type="Proteomes" id="UP000271098">
    <property type="component" value="Unassembled WGS sequence"/>
</dbReference>
<feature type="chain" id="PRO_5043138786" description="DnaJ homolog subfamily C member 16" evidence="6">
    <location>
        <begin position="18"/>
        <end position="166"/>
    </location>
</feature>
<dbReference type="InterPro" id="IPR001623">
    <property type="entry name" value="DnaJ_domain"/>
</dbReference>
<dbReference type="PRINTS" id="PR00625">
    <property type="entry name" value="JDOMAIN"/>
</dbReference>
<dbReference type="GO" id="GO:0015035">
    <property type="term" value="F:protein-disulfide reductase activity"/>
    <property type="evidence" value="ECO:0007669"/>
    <property type="project" value="TreeGrafter"/>
</dbReference>
<evidence type="ECO:0000256" key="2">
    <source>
        <dbReference type="ARBA" id="ARBA00020921"/>
    </source>
</evidence>
<evidence type="ECO:0000259" key="7">
    <source>
        <dbReference type="PROSITE" id="PS50076"/>
    </source>
</evidence>
<dbReference type="InterPro" id="IPR036249">
    <property type="entry name" value="Thioredoxin-like_sf"/>
</dbReference>
<dbReference type="PANTHER" id="PTHR44340:SF1">
    <property type="entry name" value="DNAJ HOMOLOG SUBFAMILY C MEMBER 10"/>
    <property type="match status" value="1"/>
</dbReference>
<dbReference type="SMART" id="SM00271">
    <property type="entry name" value="DnaJ"/>
    <property type="match status" value="1"/>
</dbReference>
<evidence type="ECO:0000256" key="4">
    <source>
        <dbReference type="ARBA" id="ARBA00035002"/>
    </source>
</evidence>
<evidence type="ECO:0000256" key="1">
    <source>
        <dbReference type="ARBA" id="ARBA00004163"/>
    </source>
</evidence>
<evidence type="ECO:0000313" key="8">
    <source>
        <dbReference type="EMBL" id="VDK70919.1"/>
    </source>
</evidence>
<dbReference type="InterPro" id="IPR036869">
    <property type="entry name" value="J_dom_sf"/>
</dbReference>